<protein>
    <submittedName>
        <fullName evidence="1">Uncharacterized protein</fullName>
    </submittedName>
</protein>
<reference evidence="1 2" key="1">
    <citation type="journal article" date="2020" name="Cell">
        <title>Large-Scale Comparative Analyses of Tick Genomes Elucidate Their Genetic Diversity and Vector Capacities.</title>
        <authorList>
            <consortium name="Tick Genome and Microbiome Consortium (TIGMIC)"/>
            <person name="Jia N."/>
            <person name="Wang J."/>
            <person name="Shi W."/>
            <person name="Du L."/>
            <person name="Sun Y."/>
            <person name="Zhan W."/>
            <person name="Jiang J.F."/>
            <person name="Wang Q."/>
            <person name="Zhang B."/>
            <person name="Ji P."/>
            <person name="Bell-Sakyi L."/>
            <person name="Cui X.M."/>
            <person name="Yuan T.T."/>
            <person name="Jiang B.G."/>
            <person name="Yang W.F."/>
            <person name="Lam T.T."/>
            <person name="Chang Q.C."/>
            <person name="Ding S.J."/>
            <person name="Wang X.J."/>
            <person name="Zhu J.G."/>
            <person name="Ruan X.D."/>
            <person name="Zhao L."/>
            <person name="Wei J.T."/>
            <person name="Ye R.Z."/>
            <person name="Que T.C."/>
            <person name="Du C.H."/>
            <person name="Zhou Y.H."/>
            <person name="Cheng J.X."/>
            <person name="Dai P.F."/>
            <person name="Guo W.B."/>
            <person name="Han X.H."/>
            <person name="Huang E.J."/>
            <person name="Li L.F."/>
            <person name="Wei W."/>
            <person name="Gao Y.C."/>
            <person name="Liu J.Z."/>
            <person name="Shao H.Z."/>
            <person name="Wang X."/>
            <person name="Wang C.C."/>
            <person name="Yang T.C."/>
            <person name="Huo Q.B."/>
            <person name="Li W."/>
            <person name="Chen H.Y."/>
            <person name="Chen S.E."/>
            <person name="Zhou L.G."/>
            <person name="Ni X.B."/>
            <person name="Tian J.H."/>
            <person name="Sheng Y."/>
            <person name="Liu T."/>
            <person name="Pan Y.S."/>
            <person name="Xia L.Y."/>
            <person name="Li J."/>
            <person name="Zhao F."/>
            <person name="Cao W.C."/>
        </authorList>
    </citation>
    <scope>NUCLEOTIDE SEQUENCE [LARGE SCALE GENOMIC DNA]</scope>
    <source>
        <strain evidence="1">Iper-2018</strain>
    </source>
</reference>
<proteinExistence type="predicted"/>
<evidence type="ECO:0000313" key="1">
    <source>
        <dbReference type="EMBL" id="KAG0445190.1"/>
    </source>
</evidence>
<keyword evidence="2" id="KW-1185">Reference proteome</keyword>
<organism evidence="1 2">
    <name type="scientific">Ixodes persulcatus</name>
    <name type="common">Taiga tick</name>
    <dbReference type="NCBI Taxonomy" id="34615"/>
    <lineage>
        <taxon>Eukaryota</taxon>
        <taxon>Metazoa</taxon>
        <taxon>Ecdysozoa</taxon>
        <taxon>Arthropoda</taxon>
        <taxon>Chelicerata</taxon>
        <taxon>Arachnida</taxon>
        <taxon>Acari</taxon>
        <taxon>Parasitiformes</taxon>
        <taxon>Ixodida</taxon>
        <taxon>Ixodoidea</taxon>
        <taxon>Ixodidae</taxon>
        <taxon>Ixodinae</taxon>
        <taxon>Ixodes</taxon>
    </lineage>
</organism>
<dbReference type="EMBL" id="JABSTQ010000799">
    <property type="protein sequence ID" value="KAG0445190.1"/>
    <property type="molecule type" value="Genomic_DNA"/>
</dbReference>
<accession>A0AC60QZR7</accession>
<gene>
    <name evidence="1" type="ORF">HPB47_018728</name>
</gene>
<sequence>MPTPEAPRKKFHTAHKSGEHQRSAAHRTMYLRRPRRRPGADLRLQMTVCDMLLRGFAHRIPLKKKAEEKLQELSPSCVTTRKALVAGTNPAAPESVKFLVVNLNIVNSQLRVAKCKAYGSDVKLSKGDYPNKINPFEINVLATCAMQATGKGQRALSDIFATMNLSHMGFLNNATYQRYMKEKLNPAIKSAAAKTSS</sequence>
<comment type="caution">
    <text evidence="1">The sequence shown here is derived from an EMBL/GenBank/DDBJ whole genome shotgun (WGS) entry which is preliminary data.</text>
</comment>
<dbReference type="Proteomes" id="UP000805193">
    <property type="component" value="Unassembled WGS sequence"/>
</dbReference>
<name>A0AC60QZR7_IXOPE</name>
<evidence type="ECO:0000313" key="2">
    <source>
        <dbReference type="Proteomes" id="UP000805193"/>
    </source>
</evidence>